<keyword evidence="1" id="KW-0347">Helicase</keyword>
<dbReference type="PIRSF" id="PIRSF006910">
    <property type="entry name" value="NA_bind_Rv2694c_prd"/>
    <property type="match status" value="1"/>
</dbReference>
<dbReference type="AlphaFoldDB" id="A0A3D9V8R9"/>
<dbReference type="Gene3D" id="2.40.50.140">
    <property type="entry name" value="Nucleic acid-binding proteins"/>
    <property type="match status" value="1"/>
</dbReference>
<comment type="caution">
    <text evidence="1">The sequence shown here is derived from an EMBL/GenBank/DDBJ whole genome shotgun (WGS) entry which is preliminary data.</text>
</comment>
<dbReference type="EMBL" id="QTUC01000001">
    <property type="protein sequence ID" value="REF38162.1"/>
    <property type="molecule type" value="Genomic_DNA"/>
</dbReference>
<dbReference type="InterPro" id="IPR012340">
    <property type="entry name" value="NA-bd_OB-fold"/>
</dbReference>
<dbReference type="CDD" id="cd04488">
    <property type="entry name" value="RecG_wedge_OBF"/>
    <property type="match status" value="1"/>
</dbReference>
<dbReference type="RefSeq" id="WP_115851501.1">
    <property type="nucleotide sequence ID" value="NZ_QTUC01000001.1"/>
</dbReference>
<organism evidence="1 2">
    <name type="scientific">Thermasporomyces composti</name>
    <dbReference type="NCBI Taxonomy" id="696763"/>
    <lineage>
        <taxon>Bacteria</taxon>
        <taxon>Bacillati</taxon>
        <taxon>Actinomycetota</taxon>
        <taxon>Actinomycetes</taxon>
        <taxon>Propionibacteriales</taxon>
        <taxon>Nocardioidaceae</taxon>
        <taxon>Thermasporomyces</taxon>
    </lineage>
</organism>
<gene>
    <name evidence="1" type="ORF">DFJ64_3633</name>
</gene>
<dbReference type="GO" id="GO:0004386">
    <property type="term" value="F:helicase activity"/>
    <property type="evidence" value="ECO:0007669"/>
    <property type="project" value="UniProtKB-KW"/>
</dbReference>
<proteinExistence type="predicted"/>
<reference evidence="1 2" key="1">
    <citation type="submission" date="2018-08" db="EMBL/GenBank/DDBJ databases">
        <title>Sequencing the genomes of 1000 actinobacteria strains.</title>
        <authorList>
            <person name="Klenk H.-P."/>
        </authorList>
    </citation>
    <scope>NUCLEOTIDE SEQUENCE [LARGE SCALE GENOMIC DNA]</scope>
    <source>
        <strain evidence="1 2">DSM 22891</strain>
    </source>
</reference>
<keyword evidence="1" id="KW-0378">Hydrolase</keyword>
<accession>A0A3D9V8R9</accession>
<dbReference type="OrthoDB" id="3268233at2"/>
<evidence type="ECO:0000313" key="1">
    <source>
        <dbReference type="EMBL" id="REF38162.1"/>
    </source>
</evidence>
<dbReference type="SUPFAM" id="SSF50249">
    <property type="entry name" value="Nucleic acid-binding proteins"/>
    <property type="match status" value="1"/>
</dbReference>
<keyword evidence="1" id="KW-0547">Nucleotide-binding</keyword>
<dbReference type="InterPro" id="IPR016499">
    <property type="entry name" value="NucleicA-bd_Rv2694c_prd"/>
</dbReference>
<dbReference type="Proteomes" id="UP000256485">
    <property type="component" value="Unassembled WGS sequence"/>
</dbReference>
<evidence type="ECO:0000313" key="2">
    <source>
        <dbReference type="Proteomes" id="UP000256485"/>
    </source>
</evidence>
<keyword evidence="1" id="KW-0067">ATP-binding</keyword>
<keyword evidence="2" id="KW-1185">Reference proteome</keyword>
<sequence>MSDRKGATRRGGVLRRALSRLTSSEDALEAEELQDEVRESGYRSIAQCADRERVRVCGEVRCITLRPRAGVPALEADLYDGSGTIVLVWLGRRRIAGIEPGRRLVAEGRVSIHQQRWVMYNPKYQLKPLGDDE</sequence>
<protein>
    <submittedName>
        <fullName evidence="1">ATP-dependent DNA helicase RecG</fullName>
    </submittedName>
</protein>
<name>A0A3D9V8R9_THECX</name>